<dbReference type="PANTHER" id="PTHR23272:SF184">
    <property type="entry name" value="OS03G0311250 PROTEIN"/>
    <property type="match status" value="1"/>
</dbReference>
<feature type="domain" description="hAT-like transposase RNase-H fold" evidence="3">
    <location>
        <begin position="136"/>
        <end position="250"/>
    </location>
</feature>
<organism evidence="4 5">
    <name type="scientific">Rhododendron simsii</name>
    <name type="common">Sims's rhododendron</name>
    <dbReference type="NCBI Taxonomy" id="118357"/>
    <lineage>
        <taxon>Eukaryota</taxon>
        <taxon>Viridiplantae</taxon>
        <taxon>Streptophyta</taxon>
        <taxon>Embryophyta</taxon>
        <taxon>Tracheophyta</taxon>
        <taxon>Spermatophyta</taxon>
        <taxon>Magnoliopsida</taxon>
        <taxon>eudicotyledons</taxon>
        <taxon>Gunneridae</taxon>
        <taxon>Pentapetalae</taxon>
        <taxon>asterids</taxon>
        <taxon>Ericales</taxon>
        <taxon>Ericaceae</taxon>
        <taxon>Ericoideae</taxon>
        <taxon>Rhodoreae</taxon>
        <taxon>Rhododendron</taxon>
    </lineage>
</organism>
<name>A0A834LE68_RHOSS</name>
<dbReference type="OrthoDB" id="1718237at2759"/>
<dbReference type="Pfam" id="PF05699">
    <property type="entry name" value="Dimer_Tnp_hAT"/>
    <property type="match status" value="1"/>
</dbReference>
<evidence type="ECO:0000259" key="3">
    <source>
        <dbReference type="Pfam" id="PF14372"/>
    </source>
</evidence>
<dbReference type="Pfam" id="PF14372">
    <property type="entry name" value="hAT-like_RNase-H"/>
    <property type="match status" value="1"/>
</dbReference>
<feature type="region of interest" description="Disordered" evidence="1">
    <location>
        <begin position="1"/>
        <end position="43"/>
    </location>
</feature>
<keyword evidence="5" id="KW-1185">Reference proteome</keyword>
<dbReference type="AlphaFoldDB" id="A0A834LE68"/>
<protein>
    <submittedName>
        <fullName evidence="4">Uncharacterized protein</fullName>
    </submittedName>
</protein>
<evidence type="ECO:0000256" key="1">
    <source>
        <dbReference type="SAM" id="MobiDB-lite"/>
    </source>
</evidence>
<evidence type="ECO:0000313" key="5">
    <source>
        <dbReference type="Proteomes" id="UP000626092"/>
    </source>
</evidence>
<comment type="caution">
    <text evidence="4">The sequence shown here is derived from an EMBL/GenBank/DDBJ whole genome shotgun (WGS) entry which is preliminary data.</text>
</comment>
<dbReference type="InterPro" id="IPR025525">
    <property type="entry name" value="hAT-like_transposase_RNase-H"/>
</dbReference>
<dbReference type="GO" id="GO:0003677">
    <property type="term" value="F:DNA binding"/>
    <property type="evidence" value="ECO:0007669"/>
    <property type="project" value="InterPro"/>
</dbReference>
<dbReference type="SUPFAM" id="SSF53098">
    <property type="entry name" value="Ribonuclease H-like"/>
    <property type="match status" value="1"/>
</dbReference>
<dbReference type="EMBL" id="WJXA01000010">
    <property type="protein sequence ID" value="KAF7130803.1"/>
    <property type="molecule type" value="Genomic_DNA"/>
</dbReference>
<evidence type="ECO:0000313" key="4">
    <source>
        <dbReference type="EMBL" id="KAF7130803.1"/>
    </source>
</evidence>
<reference evidence="4" key="1">
    <citation type="submission" date="2019-11" db="EMBL/GenBank/DDBJ databases">
        <authorList>
            <person name="Liu Y."/>
            <person name="Hou J."/>
            <person name="Li T.-Q."/>
            <person name="Guan C.-H."/>
            <person name="Wu X."/>
            <person name="Wu H.-Z."/>
            <person name="Ling F."/>
            <person name="Zhang R."/>
            <person name="Shi X.-G."/>
            <person name="Ren J.-P."/>
            <person name="Chen E.-F."/>
            <person name="Sun J.-M."/>
        </authorList>
    </citation>
    <scope>NUCLEOTIDE SEQUENCE</scope>
    <source>
        <strain evidence="4">Adult_tree_wgs_1</strain>
        <tissue evidence="4">Leaves</tissue>
    </source>
</reference>
<dbReference type="InterPro" id="IPR008906">
    <property type="entry name" value="HATC_C_dom"/>
</dbReference>
<dbReference type="PANTHER" id="PTHR23272">
    <property type="entry name" value="BED FINGER-RELATED"/>
    <property type="match status" value="1"/>
</dbReference>
<evidence type="ECO:0000259" key="2">
    <source>
        <dbReference type="Pfam" id="PF05699"/>
    </source>
</evidence>
<accession>A0A834LE68</accession>
<proteinExistence type="predicted"/>
<feature type="domain" description="HAT C-terminal dimerisation" evidence="2">
    <location>
        <begin position="309"/>
        <end position="358"/>
    </location>
</feature>
<dbReference type="GO" id="GO:0046983">
    <property type="term" value="F:protein dimerization activity"/>
    <property type="evidence" value="ECO:0007669"/>
    <property type="project" value="InterPro"/>
</dbReference>
<dbReference type="InterPro" id="IPR012337">
    <property type="entry name" value="RNaseH-like_sf"/>
</dbReference>
<sequence length="414" mass="47589">MSSMGEAETATADEVMESDANAMSEPEINISSDEEDEVTASKSKGRPLSVVWNHFDRVTRKGQTKPDRAKCKWNSTYLMLSTALIFQKAFERLEEEDPHFLVELHMGPPTTQDWDDARNFSEFLEKFHEATLHLFGSSYATSNLYFNEVMVIDKFLSDYLKDVHGMYEGDVRVGSRAVLVDMAKKMNKKFDKYWGKVENMNMMMFIAIVLDPRFKLRYVKFCFSKLFDFDVVEELTKMIRGELDRVFVEYEKFNLSAPVSSQKWTGMEIDQPYSEGRDKGVSFESKFQKYLEEEDDGGKLEIDSIRFFSEIARDALAIPASTVASEVAFSIGGRIVDQFRSSLSPKLVECLICMQDWLRATPLPFEVEENIEEMQELELVCSLLQCNVSLIAGHLNWKFDNLDCNVSLIARHLN</sequence>
<gene>
    <name evidence="4" type="ORF">RHSIM_Rhsim10G0137500</name>
</gene>
<dbReference type="Proteomes" id="UP000626092">
    <property type="component" value="Unassembled WGS sequence"/>
</dbReference>